<evidence type="ECO:0000256" key="1">
    <source>
        <dbReference type="SAM" id="Phobius"/>
    </source>
</evidence>
<protein>
    <submittedName>
        <fullName evidence="2">Uncharacterized protein</fullName>
    </submittedName>
</protein>
<feature type="transmembrane region" description="Helical" evidence="1">
    <location>
        <begin position="9"/>
        <end position="27"/>
    </location>
</feature>
<proteinExistence type="predicted"/>
<feature type="transmembrane region" description="Helical" evidence="1">
    <location>
        <begin position="70"/>
        <end position="90"/>
    </location>
</feature>
<name>A0A3G4ZU04_9VIRU</name>
<gene>
    <name evidence="2" type="ORF">Edafosvirus11_2</name>
</gene>
<organism evidence="2">
    <name type="scientific">Edafosvirus sp</name>
    <dbReference type="NCBI Taxonomy" id="2487765"/>
    <lineage>
        <taxon>Viruses</taxon>
        <taxon>Varidnaviria</taxon>
        <taxon>Bamfordvirae</taxon>
        <taxon>Nucleocytoviricota</taxon>
        <taxon>Megaviricetes</taxon>
        <taxon>Imitervirales</taxon>
        <taxon>Mimiviridae</taxon>
        <taxon>Klosneuvirinae</taxon>
    </lineage>
</organism>
<sequence>MTKEERNALYKKIAVYGILAFFAWIFHNMLLNKMGFCDSFFKNPVMFTLFAFTVNEFTSHFSAEQVKNGYSMIAKGTTVISVIWFIYDLLVNKKISEVIEDLAWFYDLVPAVIVMMIIVKKYDVKKLLLDPTYLLLDVLHANTSIEKVSVKGKRKLLITVLVEATLWIPIALIWSLTHCFIDGMIDLKTPLGFYSTMMITIMYLNIVPFLQKSTVMTFSMKIIMIALSFYNTTFALGAFFSLYA</sequence>
<feature type="transmembrane region" description="Helical" evidence="1">
    <location>
        <begin position="156"/>
        <end position="176"/>
    </location>
</feature>
<feature type="transmembrane region" description="Helical" evidence="1">
    <location>
        <begin position="191"/>
        <end position="210"/>
    </location>
</feature>
<feature type="transmembrane region" description="Helical" evidence="1">
    <location>
        <begin position="39"/>
        <end position="58"/>
    </location>
</feature>
<feature type="transmembrane region" description="Helical" evidence="1">
    <location>
        <begin position="222"/>
        <end position="243"/>
    </location>
</feature>
<dbReference type="EMBL" id="MK072076">
    <property type="protein sequence ID" value="AYV78367.1"/>
    <property type="molecule type" value="Genomic_DNA"/>
</dbReference>
<keyword evidence="1" id="KW-1133">Transmembrane helix</keyword>
<keyword evidence="1" id="KW-0812">Transmembrane</keyword>
<reference evidence="2" key="1">
    <citation type="submission" date="2018-10" db="EMBL/GenBank/DDBJ databases">
        <title>Hidden diversity of soil giant viruses.</title>
        <authorList>
            <person name="Schulz F."/>
            <person name="Alteio L."/>
            <person name="Goudeau D."/>
            <person name="Ryan E.M."/>
            <person name="Malmstrom R.R."/>
            <person name="Blanchard J."/>
            <person name="Woyke T."/>
        </authorList>
    </citation>
    <scope>NUCLEOTIDE SEQUENCE</scope>
    <source>
        <strain evidence="2">EDV1</strain>
    </source>
</reference>
<accession>A0A3G4ZU04</accession>
<feature type="transmembrane region" description="Helical" evidence="1">
    <location>
        <begin position="102"/>
        <end position="119"/>
    </location>
</feature>
<keyword evidence="1" id="KW-0472">Membrane</keyword>
<evidence type="ECO:0000313" key="2">
    <source>
        <dbReference type="EMBL" id="AYV78367.1"/>
    </source>
</evidence>